<proteinExistence type="predicted"/>
<accession>A0A7Y6CBK9</accession>
<comment type="caution">
    <text evidence="1">The sequence shown here is derived from an EMBL/GenBank/DDBJ whole genome shotgun (WGS) entry which is preliminary data.</text>
</comment>
<dbReference type="Proteomes" id="UP000540128">
    <property type="component" value="Unassembled WGS sequence"/>
</dbReference>
<sequence>MAIGLQGAGPGEEWPAWEQLDHVAGSAFQDVTGKTDDDFHEALDALRVEDLEPGEPVGEQWDARGDEGAARRLPHLAKAFPPGEGV</sequence>
<evidence type="ECO:0000313" key="1">
    <source>
        <dbReference type="EMBL" id="NUV30511.1"/>
    </source>
</evidence>
<dbReference type="EMBL" id="JAANNT010000017">
    <property type="protein sequence ID" value="NUV30511.1"/>
    <property type="molecule type" value="Genomic_DNA"/>
</dbReference>
<dbReference type="AlphaFoldDB" id="A0A7Y6CBK9"/>
<organism evidence="1 2">
    <name type="scientific">Streptomyces odorifer</name>
    <dbReference type="NCBI Taxonomy" id="53450"/>
    <lineage>
        <taxon>Bacteria</taxon>
        <taxon>Bacillati</taxon>
        <taxon>Actinomycetota</taxon>
        <taxon>Actinomycetes</taxon>
        <taxon>Kitasatosporales</taxon>
        <taxon>Streptomycetaceae</taxon>
        <taxon>Streptomyces</taxon>
        <taxon>Streptomyces albidoflavus group</taxon>
    </lineage>
</organism>
<name>A0A7Y6CBK9_9ACTN</name>
<gene>
    <name evidence="1" type="ORF">G6W59_19720</name>
</gene>
<keyword evidence="2" id="KW-1185">Reference proteome</keyword>
<evidence type="ECO:0000313" key="2">
    <source>
        <dbReference type="Proteomes" id="UP000540128"/>
    </source>
</evidence>
<reference evidence="1 2" key="1">
    <citation type="submission" date="2020-03" db="EMBL/GenBank/DDBJ databases">
        <title>Complete genome sequence of sixteen Streptomyces strains facilitates identification of candidate genes involved in plant growth-promotion in grain legumes and cereals.</title>
        <authorList>
            <person name="Gopalakrishnan S."/>
            <person name="Thakur V."/>
            <person name="Saxena R."/>
            <person name="Vadlamudi S."/>
            <person name="Purohit S."/>
            <person name="Kumar V."/>
            <person name="Rathore A."/>
            <person name="Chitikineni A."/>
            <person name="Varshney R.K."/>
        </authorList>
    </citation>
    <scope>NUCLEOTIDE SEQUENCE [LARGE SCALE GENOMIC DNA]</scope>
    <source>
        <strain evidence="1 2">KAI-180</strain>
    </source>
</reference>
<protein>
    <submittedName>
        <fullName evidence="1">Uncharacterized protein</fullName>
    </submittedName>
</protein>